<sequence>MHSDNYIIRQQYPPIGYTQLALRATGLGVDEKRFFNRTEIEIPYEELLPIGVGRLHNFPFRLTLAAVFVAFGCLKAAYTVVTQPDQRESALWLLLILGGILLTVMAFAFRSWRHDFILTTGRGNIFLFDSRRNRPALHAFADTLRDHTTQYLRQQYADINPLLPAEPQIARLEWLRSLGALSDEQFHQLKTRLLGRFYGSDHVPGNEHGLAPSAN</sequence>
<evidence type="ECO:0000256" key="1">
    <source>
        <dbReference type="SAM" id="Phobius"/>
    </source>
</evidence>
<dbReference type="AlphaFoldDB" id="A0A246FRS8"/>
<feature type="transmembrane region" description="Helical" evidence="1">
    <location>
        <begin position="90"/>
        <end position="109"/>
    </location>
</feature>
<keyword evidence="3" id="KW-1185">Reference proteome</keyword>
<name>A0A246FRS8_9BACT</name>
<protein>
    <submittedName>
        <fullName evidence="2">Uncharacterized protein</fullName>
    </submittedName>
</protein>
<feature type="transmembrane region" description="Helical" evidence="1">
    <location>
        <begin position="58"/>
        <end position="78"/>
    </location>
</feature>
<gene>
    <name evidence="2" type="ORF">CDA63_03645</name>
</gene>
<dbReference type="OrthoDB" id="875181at2"/>
<evidence type="ECO:0000313" key="3">
    <source>
        <dbReference type="Proteomes" id="UP000197277"/>
    </source>
</evidence>
<dbReference type="EMBL" id="NIRR01000003">
    <property type="protein sequence ID" value="OWP64474.1"/>
    <property type="molecule type" value="Genomic_DNA"/>
</dbReference>
<accession>A0A246FRS8</accession>
<keyword evidence="1" id="KW-1133">Transmembrane helix</keyword>
<comment type="caution">
    <text evidence="2">The sequence shown here is derived from an EMBL/GenBank/DDBJ whole genome shotgun (WGS) entry which is preliminary data.</text>
</comment>
<keyword evidence="1" id="KW-0472">Membrane</keyword>
<dbReference type="RefSeq" id="WP_088463082.1">
    <property type="nucleotide sequence ID" value="NZ_NIRR01000003.1"/>
</dbReference>
<proteinExistence type="predicted"/>
<reference evidence="2 3" key="1">
    <citation type="submission" date="2017-06" db="EMBL/GenBank/DDBJ databases">
        <title>Hymenobacter amundsenii sp. nov. isolated from regoliths in Antarctica.</title>
        <authorList>
            <person name="Sedlacek I."/>
            <person name="Kralova S."/>
            <person name="Pantucek R."/>
            <person name="Svec P."/>
            <person name="Holochova P."/>
            <person name="Stankova E."/>
            <person name="Vrbovska V."/>
            <person name="Busse H.-J."/>
        </authorList>
    </citation>
    <scope>NUCLEOTIDE SEQUENCE [LARGE SCALE GENOMIC DNA]</scope>
    <source>
        <strain evidence="2 3">CCM 8682</strain>
    </source>
</reference>
<dbReference type="Proteomes" id="UP000197277">
    <property type="component" value="Unassembled WGS sequence"/>
</dbReference>
<organism evidence="2 3">
    <name type="scientific">Hymenobacter amundsenii</name>
    <dbReference type="NCBI Taxonomy" id="2006685"/>
    <lineage>
        <taxon>Bacteria</taxon>
        <taxon>Pseudomonadati</taxon>
        <taxon>Bacteroidota</taxon>
        <taxon>Cytophagia</taxon>
        <taxon>Cytophagales</taxon>
        <taxon>Hymenobacteraceae</taxon>
        <taxon>Hymenobacter</taxon>
    </lineage>
</organism>
<evidence type="ECO:0000313" key="2">
    <source>
        <dbReference type="EMBL" id="OWP64474.1"/>
    </source>
</evidence>
<keyword evidence="1" id="KW-0812">Transmembrane</keyword>